<evidence type="ECO:0000313" key="1">
    <source>
        <dbReference type="EMBL" id="AAZ55498.1"/>
    </source>
</evidence>
<reference evidence="1" key="1">
    <citation type="submission" date="2005-07" db="EMBL/GenBank/DDBJ databases">
        <title>Complete sequence of Thermobifida fusca YX.</title>
        <authorList>
            <consortium name="US DOE Joint Genome Institute"/>
            <person name="Copeland A."/>
            <person name="Lucas S."/>
            <person name="Lapidus A."/>
            <person name="Barry K."/>
            <person name="Detter J.C."/>
            <person name="Glavina T."/>
            <person name="Hammon N."/>
            <person name="Israni S."/>
            <person name="Pitluck S."/>
            <person name="Di Bartolo G."/>
            <person name="Chain P."/>
            <person name="Schmutz J."/>
            <person name="Larimer F."/>
            <person name="Land M."/>
            <person name="Lykidis A."/>
            <person name="Richardson P."/>
        </authorList>
    </citation>
    <scope>NUCLEOTIDE SEQUENCE</scope>
    <source>
        <strain evidence="1">YX</strain>
    </source>
</reference>
<protein>
    <submittedName>
        <fullName evidence="1">Uncharacterized protein</fullName>
    </submittedName>
</protein>
<dbReference type="PANTHER" id="PTHR30634:SF14">
    <property type="match status" value="1"/>
</dbReference>
<dbReference type="PANTHER" id="PTHR30634">
    <property type="entry name" value="OUTER MEMBRANE LOLAB LIPOPROTEIN INSERTION APPARATUS"/>
    <property type="match status" value="1"/>
</dbReference>
<dbReference type="RefSeq" id="WP_011291894.1">
    <property type="nucleotide sequence ID" value="NC_007333.1"/>
</dbReference>
<dbReference type="InterPro" id="IPR050458">
    <property type="entry name" value="LolB"/>
</dbReference>
<dbReference type="STRING" id="269800.Tfu_1460"/>
<dbReference type="HOGENOM" id="CLU_009152_1_0_11"/>
<proteinExistence type="predicted"/>
<gene>
    <name evidence="1" type="ordered locus">Tfu_1460</name>
</gene>
<dbReference type="OrthoDB" id="9768066at2"/>
<dbReference type="InterPro" id="IPR043737">
    <property type="entry name" value="DUF5682"/>
</dbReference>
<sequence>MAPIDTERVHLLGIRHHGPGSARAVRAELRRLRPDVILIEGPPEADALLEHVPGLEPPVALLAYDQAAPSRAAIWPFAVFSPEWQALRYAAAHGIPVRFCDLPAAHTLALDEPDTDHEESRVRVDPLSVLAEAAGYDDAERWWDDVIEQRRDGGPSPFPAIAEAMVAVRAELAPDPETEREARREAHMRKVLRATLRAGYERIAVVCGAWHVPALLDLPPATADTRLLRGLAKTKVAATWIPWTHGRLAAATGYRAGVRSPGWYHHLFTVPDRPVERWLTEAARQLRDNDQPVSSSHVIEAVRLCEALAALRGRPLPGLEEIADATSAVLCEGAELRARLVHDAMVVGERLGTVPPTTPTVPLQRDLALHQKRLRLKPEALERELVLDLREERDRERSALLHRLNLLGIPWGTRTRDSVRSRGTFRETWTLRWEPEYDIAVIEASRWGTTVTAAATACVHDRAQHADLPTLTSLLEDSLLADLPEAVTGTVAQLAQRAAEDTDIQRLMRALPPLARSARYGNVRRFDAKALRTIATELLSRICAGLALAVTGLSDDAATAVTTDIDTTHTAVILLGGDAETEWLDTLEAVAPRENIPGRISGRIHRILYDSGRLTADTLHQRLSQISSPGTPPDRTAAWIEGFVANNGLLLVHDTALLTLIDRWLTSLNESAFITVLPLLRRTFGSFQPAERRAIAQHVIHGSLDGHTPDQPVDTQQAAPAVATVATLLGLPTHP</sequence>
<dbReference type="KEGG" id="tfu:Tfu_1460"/>
<name>Q47PX1_THEFY</name>
<dbReference type="AlphaFoldDB" id="Q47PX1"/>
<dbReference type="Pfam" id="PF18934">
    <property type="entry name" value="DUF5682"/>
    <property type="match status" value="1"/>
</dbReference>
<dbReference type="EMBL" id="CP000088">
    <property type="protein sequence ID" value="AAZ55498.1"/>
    <property type="molecule type" value="Genomic_DNA"/>
</dbReference>
<accession>Q47PX1</accession>
<dbReference type="eggNOG" id="COG1916">
    <property type="taxonomic scope" value="Bacteria"/>
</dbReference>
<organism evidence="1">
    <name type="scientific">Thermobifida fusca (strain YX)</name>
    <dbReference type="NCBI Taxonomy" id="269800"/>
    <lineage>
        <taxon>Bacteria</taxon>
        <taxon>Bacillati</taxon>
        <taxon>Actinomycetota</taxon>
        <taxon>Actinomycetes</taxon>
        <taxon>Streptosporangiales</taxon>
        <taxon>Nocardiopsidaceae</taxon>
        <taxon>Thermobifida</taxon>
    </lineage>
</organism>